<protein>
    <submittedName>
        <fullName evidence="1">Uncharacterized protein</fullName>
    </submittedName>
</protein>
<accession>A0A1C3EDZ4</accession>
<dbReference type="AlphaFoldDB" id="A0A1C3EDZ4"/>
<sequence length="60" mass="7154">MKDEKLWFVTANDDEYATVSENKASFEMFDTENKKHISFDSGNILPECYYKYLSGWFKKI</sequence>
<evidence type="ECO:0000313" key="2">
    <source>
        <dbReference type="Proteomes" id="UP000094936"/>
    </source>
</evidence>
<gene>
    <name evidence="1" type="ORF">A8L45_16785</name>
</gene>
<comment type="caution">
    <text evidence="1">The sequence shown here is derived from an EMBL/GenBank/DDBJ whole genome shotgun (WGS) entry which is preliminary data.</text>
</comment>
<proteinExistence type="predicted"/>
<organism evidence="1 2">
    <name type="scientific">Veronia pacifica</name>
    <dbReference type="NCBI Taxonomy" id="1080227"/>
    <lineage>
        <taxon>Bacteria</taxon>
        <taxon>Pseudomonadati</taxon>
        <taxon>Pseudomonadota</taxon>
        <taxon>Gammaproteobacteria</taxon>
        <taxon>Vibrionales</taxon>
        <taxon>Vibrionaceae</taxon>
        <taxon>Veronia</taxon>
    </lineage>
</organism>
<dbReference type="Proteomes" id="UP000094936">
    <property type="component" value="Unassembled WGS sequence"/>
</dbReference>
<keyword evidence="2" id="KW-1185">Reference proteome</keyword>
<reference evidence="1 2" key="1">
    <citation type="submission" date="2016-05" db="EMBL/GenBank/DDBJ databases">
        <title>Genomic Taxonomy of the Vibrionaceae.</title>
        <authorList>
            <person name="Gomez-Gil B."/>
            <person name="Enciso-Ibarra J."/>
        </authorList>
    </citation>
    <scope>NUCLEOTIDE SEQUENCE [LARGE SCALE GENOMIC DNA]</scope>
    <source>
        <strain evidence="1 2">CAIM 1920</strain>
    </source>
</reference>
<evidence type="ECO:0000313" key="1">
    <source>
        <dbReference type="EMBL" id="ODA31445.1"/>
    </source>
</evidence>
<dbReference type="EMBL" id="LYBM01000035">
    <property type="protein sequence ID" value="ODA31445.1"/>
    <property type="molecule type" value="Genomic_DNA"/>
</dbReference>
<name>A0A1C3EDZ4_9GAMM</name>